<feature type="domain" description="Aldehyde dehydrogenase" evidence="3">
    <location>
        <begin position="13"/>
        <end position="470"/>
    </location>
</feature>
<dbReference type="InterPro" id="IPR016163">
    <property type="entry name" value="Ald_DH_C"/>
</dbReference>
<evidence type="ECO:0000256" key="1">
    <source>
        <dbReference type="ARBA" id="ARBA00009986"/>
    </source>
</evidence>
<sequence length="475" mass="50985">MTHYKQLYIAGRWVDSASTAEYPVINPATEQPITSVAECNLDDVNLAVAAAKTALPAWATTPGRERARYISAIAERLKQRETELAELISRELGMPAHLALEIQVRGPIAGLESYIQYAHQLDETEQIGNSLIVTEPVGVCALISPWNYPLHQLIGKVGPALAAGCTMVVKPSVEAPLSAYLLAQICADAGLPAGVFNLISGSGHLVGEALCTHHDVDMISFTGSTQTGIKVAQSAANSVKRVCQELGGKSPLIITPEADLEAAVQYGVEDIMINSGQTCTALSRMLVPSSRYEEAVSHARQVAEQIKVGSPQEAASFMGPLVSRQQQQVVQRYIQQGINEGARLIAGGLGKPAGIEAGYYVKPTIFADVHPNMTIAREEIFGPVLCMIPYQDLDDAVRIANDSVFGLSAAVWADSEQQALEVARRLQSGQVFINGGAFNYQAPFGGYKQSGNGREWGLDSLREFTETKAIQLPRG</sequence>
<proteinExistence type="inferred from homology"/>
<dbReference type="Gene3D" id="3.40.605.10">
    <property type="entry name" value="Aldehyde Dehydrogenase, Chain A, domain 1"/>
    <property type="match status" value="1"/>
</dbReference>
<reference evidence="4 5" key="1">
    <citation type="journal article" date="2019" name="Int. J. Syst. Evol. Microbiol.">
        <title>The Global Catalogue of Microorganisms (GCM) 10K type strain sequencing project: providing services to taxonomists for standard genome sequencing and annotation.</title>
        <authorList>
            <consortium name="The Broad Institute Genomics Platform"/>
            <consortium name="The Broad Institute Genome Sequencing Center for Infectious Disease"/>
            <person name="Wu L."/>
            <person name="Ma J."/>
        </authorList>
    </citation>
    <scope>NUCLEOTIDE SEQUENCE [LARGE SCALE GENOMIC DNA]</scope>
    <source>
        <strain evidence="4 5">JCM 15134</strain>
    </source>
</reference>
<comment type="caution">
    <text evidence="4">The sequence shown here is derived from an EMBL/GenBank/DDBJ whole genome shotgun (WGS) entry which is preliminary data.</text>
</comment>
<dbReference type="InterPro" id="IPR015590">
    <property type="entry name" value="Aldehyde_DH_dom"/>
</dbReference>
<dbReference type="EMBL" id="BAAAET010000005">
    <property type="protein sequence ID" value="GAA0700876.1"/>
    <property type="molecule type" value="Genomic_DNA"/>
</dbReference>
<dbReference type="PANTHER" id="PTHR42804:SF1">
    <property type="entry name" value="ALDEHYDE DEHYDROGENASE-RELATED"/>
    <property type="match status" value="1"/>
</dbReference>
<evidence type="ECO:0000313" key="4">
    <source>
        <dbReference type="EMBL" id="GAA0700876.1"/>
    </source>
</evidence>
<dbReference type="SUPFAM" id="SSF53720">
    <property type="entry name" value="ALDH-like"/>
    <property type="match status" value="1"/>
</dbReference>
<comment type="similarity">
    <text evidence="1">Belongs to the aldehyde dehydrogenase family.</text>
</comment>
<dbReference type="InterPro" id="IPR016162">
    <property type="entry name" value="Ald_DH_N"/>
</dbReference>
<keyword evidence="2" id="KW-0560">Oxidoreductase</keyword>
<dbReference type="RefSeq" id="WP_343808467.1">
    <property type="nucleotide sequence ID" value="NZ_BAAAET010000005.1"/>
</dbReference>
<accession>A0ABN1IA63</accession>
<dbReference type="Proteomes" id="UP001499915">
    <property type="component" value="Unassembled WGS sequence"/>
</dbReference>
<dbReference type="InterPro" id="IPR016161">
    <property type="entry name" value="Ald_DH/histidinol_DH"/>
</dbReference>
<dbReference type="Pfam" id="PF00171">
    <property type="entry name" value="Aldedh"/>
    <property type="match status" value="1"/>
</dbReference>
<evidence type="ECO:0000256" key="2">
    <source>
        <dbReference type="ARBA" id="ARBA00023002"/>
    </source>
</evidence>
<dbReference type="PANTHER" id="PTHR42804">
    <property type="entry name" value="ALDEHYDE DEHYDROGENASE"/>
    <property type="match status" value="1"/>
</dbReference>
<dbReference type="Gene3D" id="3.40.309.10">
    <property type="entry name" value="Aldehyde Dehydrogenase, Chain A, domain 2"/>
    <property type="match status" value="1"/>
</dbReference>
<protein>
    <submittedName>
        <fullName evidence="4">Aldehyde dehydrogenase family protein</fullName>
    </submittedName>
</protein>
<keyword evidence="5" id="KW-1185">Reference proteome</keyword>
<name>A0ABN1IA63_9GAMM</name>
<dbReference type="CDD" id="cd07138">
    <property type="entry name" value="ALDH_CddD_SSP0762"/>
    <property type="match status" value="1"/>
</dbReference>
<gene>
    <name evidence="4" type="ORF">GCM10009104_32480</name>
</gene>
<evidence type="ECO:0000313" key="5">
    <source>
        <dbReference type="Proteomes" id="UP001499915"/>
    </source>
</evidence>
<organism evidence="4 5">
    <name type="scientific">Marinobacterium maritimum</name>
    <dbReference type="NCBI Taxonomy" id="500162"/>
    <lineage>
        <taxon>Bacteria</taxon>
        <taxon>Pseudomonadati</taxon>
        <taxon>Pseudomonadota</taxon>
        <taxon>Gammaproteobacteria</taxon>
        <taxon>Oceanospirillales</taxon>
        <taxon>Oceanospirillaceae</taxon>
        <taxon>Marinobacterium</taxon>
    </lineage>
</organism>
<evidence type="ECO:0000259" key="3">
    <source>
        <dbReference type="Pfam" id="PF00171"/>
    </source>
</evidence>